<organism evidence="2">
    <name type="scientific">viral metagenome</name>
    <dbReference type="NCBI Taxonomy" id="1070528"/>
    <lineage>
        <taxon>unclassified sequences</taxon>
        <taxon>metagenomes</taxon>
        <taxon>organismal metagenomes</taxon>
    </lineage>
</organism>
<accession>A0A6C0M0C6</accession>
<reference evidence="2" key="1">
    <citation type="journal article" date="2020" name="Nature">
        <title>Giant virus diversity and host interactions through global metagenomics.</title>
        <authorList>
            <person name="Schulz F."/>
            <person name="Roux S."/>
            <person name="Paez-Espino D."/>
            <person name="Jungbluth S."/>
            <person name="Walsh D.A."/>
            <person name="Denef V.J."/>
            <person name="McMahon K.D."/>
            <person name="Konstantinidis K.T."/>
            <person name="Eloe-Fadrosh E.A."/>
            <person name="Kyrpides N.C."/>
            <person name="Woyke T."/>
        </authorList>
    </citation>
    <scope>NUCLEOTIDE SEQUENCE</scope>
    <source>
        <strain evidence="2">GVMAG-S-1035124-57</strain>
    </source>
</reference>
<keyword evidence="1" id="KW-1133">Transmembrane helix</keyword>
<evidence type="ECO:0000313" key="2">
    <source>
        <dbReference type="EMBL" id="QHU36090.1"/>
    </source>
</evidence>
<keyword evidence="1" id="KW-0812">Transmembrane</keyword>
<dbReference type="AlphaFoldDB" id="A0A6C0M0C6"/>
<evidence type="ECO:0000256" key="1">
    <source>
        <dbReference type="SAM" id="Phobius"/>
    </source>
</evidence>
<proteinExistence type="predicted"/>
<sequence length="47" mass="5424">MSKSAIWELGLVISLHSIGLNVFKLNCNQLFLKRNQIKDMDIMMSEL</sequence>
<dbReference type="EMBL" id="MN740632">
    <property type="protein sequence ID" value="QHU36090.1"/>
    <property type="molecule type" value="Genomic_DNA"/>
</dbReference>
<feature type="transmembrane region" description="Helical" evidence="1">
    <location>
        <begin position="6"/>
        <end position="23"/>
    </location>
</feature>
<keyword evidence="1" id="KW-0472">Membrane</keyword>
<protein>
    <submittedName>
        <fullName evidence="2">Uncharacterized protein</fullName>
    </submittedName>
</protein>
<name>A0A6C0M0C6_9ZZZZ</name>